<evidence type="ECO:0000313" key="2">
    <source>
        <dbReference type="EMBL" id="CAD7199268.1"/>
    </source>
</evidence>
<feature type="compositionally biased region" description="Polar residues" evidence="1">
    <location>
        <begin position="86"/>
        <end position="102"/>
    </location>
</feature>
<evidence type="ECO:0000256" key="1">
    <source>
        <dbReference type="SAM" id="MobiDB-lite"/>
    </source>
</evidence>
<name>A0A7R8ZAC4_TIMDO</name>
<dbReference type="EMBL" id="OA566674">
    <property type="protein sequence ID" value="CAD7199268.1"/>
    <property type="molecule type" value="Genomic_DNA"/>
</dbReference>
<organism evidence="2">
    <name type="scientific">Timema douglasi</name>
    <name type="common">Walking stick</name>
    <dbReference type="NCBI Taxonomy" id="61478"/>
    <lineage>
        <taxon>Eukaryota</taxon>
        <taxon>Metazoa</taxon>
        <taxon>Ecdysozoa</taxon>
        <taxon>Arthropoda</taxon>
        <taxon>Hexapoda</taxon>
        <taxon>Insecta</taxon>
        <taxon>Pterygota</taxon>
        <taxon>Neoptera</taxon>
        <taxon>Polyneoptera</taxon>
        <taxon>Phasmatodea</taxon>
        <taxon>Timematodea</taxon>
        <taxon>Timematoidea</taxon>
        <taxon>Timematidae</taxon>
        <taxon>Timema</taxon>
    </lineage>
</organism>
<protein>
    <submittedName>
        <fullName evidence="2">Uncharacterized protein</fullName>
    </submittedName>
</protein>
<accession>A0A7R8ZAC4</accession>
<reference evidence="2" key="1">
    <citation type="submission" date="2020-11" db="EMBL/GenBank/DDBJ databases">
        <authorList>
            <person name="Tran Van P."/>
        </authorList>
    </citation>
    <scope>NUCLEOTIDE SEQUENCE</scope>
</reference>
<proteinExistence type="predicted"/>
<dbReference type="AlphaFoldDB" id="A0A7R8ZAC4"/>
<sequence length="264" mass="30075">MHKQFCWDSFHRSYLPPRLMLPGLLPTSHRDSRCRDYFLPPTATPVLPGLPPYTPRLSPSAGPRHRQFYEMVYTRRSSKAHRSKTLKITSPANSTSPEGTSLTTPTDVFASRLIDIYVHCSFKPVLDTTALGRLLRPLKKGELRSLISENPFCHHDFTQLDDRVVQRATLAIDKTTDDREIEQVKAKVKLPEEPNILSGCRTLTKRILAPAESRMKISAIRQTQWFIRGNSPSREDSLPLLTKEVFRAEVSKLQPDEGNNTDKE</sequence>
<gene>
    <name evidence="2" type="ORF">TDIB3V08_LOCUS5523</name>
</gene>
<feature type="region of interest" description="Disordered" evidence="1">
    <location>
        <begin position="80"/>
        <end position="102"/>
    </location>
</feature>